<proteinExistence type="predicted"/>
<protein>
    <submittedName>
        <fullName evidence="1">Uncharacterized protein</fullName>
    </submittedName>
</protein>
<reference evidence="1" key="1">
    <citation type="submission" date="2022-08" db="UniProtKB">
        <authorList>
            <consortium name="EnsemblMetazoa"/>
        </authorList>
    </citation>
    <scope>IDENTIFICATION</scope>
</reference>
<dbReference type="AlphaFoldDB" id="A0A8W7PET4"/>
<sequence length="155" mass="17565">MWTGLSIGMVMVACVYLPPKTEKKLSVSFRSSRLISPSSLRRWKMDEEKAHQSCDGYWPVRFSARAQRARIGGGNRAQPNFPQSFSLWTETRRSATGSTGSVRAGDINSTVIIVPFIARLDCSNHSRSHRPGQAKESRSKFFLYFEFIFSFALLH</sequence>
<organism evidence="1">
    <name type="scientific">Anopheles coluzzii</name>
    <name type="common">African malaria mosquito</name>
    <dbReference type="NCBI Taxonomy" id="1518534"/>
    <lineage>
        <taxon>Eukaryota</taxon>
        <taxon>Metazoa</taxon>
        <taxon>Ecdysozoa</taxon>
        <taxon>Arthropoda</taxon>
        <taxon>Hexapoda</taxon>
        <taxon>Insecta</taxon>
        <taxon>Pterygota</taxon>
        <taxon>Neoptera</taxon>
        <taxon>Endopterygota</taxon>
        <taxon>Diptera</taxon>
        <taxon>Nematocera</taxon>
        <taxon>Culicoidea</taxon>
        <taxon>Culicidae</taxon>
        <taxon>Anophelinae</taxon>
        <taxon>Anopheles</taxon>
    </lineage>
</organism>
<accession>A0A8W7PET4</accession>
<dbReference type="EnsemblMetazoa" id="ACOM029938-RA">
    <property type="protein sequence ID" value="ACOM029938-PA.1"/>
    <property type="gene ID" value="ACOM029938"/>
</dbReference>
<evidence type="ECO:0000313" key="1">
    <source>
        <dbReference type="EnsemblMetazoa" id="ACOM029938-PA.1"/>
    </source>
</evidence>
<dbReference type="Proteomes" id="UP000075882">
    <property type="component" value="Unassembled WGS sequence"/>
</dbReference>
<name>A0A8W7PET4_ANOCL</name>